<dbReference type="CDD" id="cd05380">
    <property type="entry name" value="CAP_euk"/>
    <property type="match status" value="1"/>
</dbReference>
<feature type="non-terminal residue" evidence="2">
    <location>
        <position position="1"/>
    </location>
</feature>
<dbReference type="InterPro" id="IPR035940">
    <property type="entry name" value="CAP_sf"/>
</dbReference>
<dbReference type="OrthoDB" id="337038at2759"/>
<gene>
    <name evidence="2" type="ORF">FISHEDRAFT_14116</name>
</gene>
<dbReference type="Gene3D" id="3.40.33.10">
    <property type="entry name" value="CAP"/>
    <property type="match status" value="1"/>
</dbReference>
<dbReference type="InterPro" id="IPR018244">
    <property type="entry name" value="Allrgn_V5/Tpx1_CS"/>
</dbReference>
<proteinExistence type="predicted"/>
<dbReference type="Proteomes" id="UP000054144">
    <property type="component" value="Unassembled WGS sequence"/>
</dbReference>
<reference evidence="2 3" key="1">
    <citation type="journal article" date="2015" name="Fungal Genet. Biol.">
        <title>Evolution of novel wood decay mechanisms in Agaricales revealed by the genome sequences of Fistulina hepatica and Cylindrobasidium torrendii.</title>
        <authorList>
            <person name="Floudas D."/>
            <person name="Held B.W."/>
            <person name="Riley R."/>
            <person name="Nagy L.G."/>
            <person name="Koehler G."/>
            <person name="Ransdell A.S."/>
            <person name="Younus H."/>
            <person name="Chow J."/>
            <person name="Chiniquy J."/>
            <person name="Lipzen A."/>
            <person name="Tritt A."/>
            <person name="Sun H."/>
            <person name="Haridas S."/>
            <person name="LaButti K."/>
            <person name="Ohm R.A."/>
            <person name="Kues U."/>
            <person name="Blanchette R.A."/>
            <person name="Grigoriev I.V."/>
            <person name="Minto R.E."/>
            <person name="Hibbett D.S."/>
        </authorList>
    </citation>
    <scope>NUCLEOTIDE SEQUENCE [LARGE SCALE GENOMIC DNA]</scope>
    <source>
        <strain evidence="2 3">ATCC 64428</strain>
    </source>
</reference>
<name>A0A0D7AR21_9AGAR</name>
<dbReference type="Pfam" id="PF00188">
    <property type="entry name" value="CAP"/>
    <property type="match status" value="1"/>
</dbReference>
<feature type="non-terminal residue" evidence="2">
    <location>
        <position position="191"/>
    </location>
</feature>
<dbReference type="EMBL" id="KN881627">
    <property type="protein sequence ID" value="KIY53243.1"/>
    <property type="molecule type" value="Genomic_DNA"/>
</dbReference>
<sequence length="191" mass="20256">STPTSTLASVSSSPLSASIVATATLSAASATSTDYETVVLYQHNIHRANHSASDFVWNSTLASIAQEIGETCIYEHNTEVGGGGYGQNIGAGWSAAEVGAMITDAMYNDEMMNFQDLYGEANPNMTNFEHWGHFSQIVWKNSASVGCATVLCDELENFGSNSSFTVCNFYPAGNYAGEYGDNVGEPLGDAM</sequence>
<dbReference type="SUPFAM" id="SSF55797">
    <property type="entry name" value="PR-1-like"/>
    <property type="match status" value="1"/>
</dbReference>
<dbReference type="FunFam" id="3.40.33.10:FF:000018">
    <property type="entry name" value="SCP-like extracellular protein, putative"/>
    <property type="match status" value="1"/>
</dbReference>
<dbReference type="PRINTS" id="PR00837">
    <property type="entry name" value="V5TPXLIKE"/>
</dbReference>
<dbReference type="InterPro" id="IPR001283">
    <property type="entry name" value="CRISP-related"/>
</dbReference>
<dbReference type="PANTHER" id="PTHR10334">
    <property type="entry name" value="CYSTEINE-RICH SECRETORY PROTEIN-RELATED"/>
    <property type="match status" value="1"/>
</dbReference>
<protein>
    <submittedName>
        <fullName evidence="2">PR-1-like protein</fullName>
    </submittedName>
</protein>
<dbReference type="InterPro" id="IPR014044">
    <property type="entry name" value="CAP_dom"/>
</dbReference>
<dbReference type="SMART" id="SM00198">
    <property type="entry name" value="SCP"/>
    <property type="match status" value="1"/>
</dbReference>
<dbReference type="GO" id="GO:0005576">
    <property type="term" value="C:extracellular region"/>
    <property type="evidence" value="ECO:0007669"/>
    <property type="project" value="InterPro"/>
</dbReference>
<evidence type="ECO:0000313" key="2">
    <source>
        <dbReference type="EMBL" id="KIY53243.1"/>
    </source>
</evidence>
<organism evidence="2 3">
    <name type="scientific">Fistulina hepatica ATCC 64428</name>
    <dbReference type="NCBI Taxonomy" id="1128425"/>
    <lineage>
        <taxon>Eukaryota</taxon>
        <taxon>Fungi</taxon>
        <taxon>Dikarya</taxon>
        <taxon>Basidiomycota</taxon>
        <taxon>Agaricomycotina</taxon>
        <taxon>Agaricomycetes</taxon>
        <taxon>Agaricomycetidae</taxon>
        <taxon>Agaricales</taxon>
        <taxon>Fistulinaceae</taxon>
        <taxon>Fistulina</taxon>
    </lineage>
</organism>
<feature type="domain" description="SCP" evidence="1">
    <location>
        <begin position="34"/>
        <end position="177"/>
    </location>
</feature>
<dbReference type="AlphaFoldDB" id="A0A0D7AR21"/>
<accession>A0A0D7AR21</accession>
<evidence type="ECO:0000313" key="3">
    <source>
        <dbReference type="Proteomes" id="UP000054144"/>
    </source>
</evidence>
<keyword evidence="3" id="KW-1185">Reference proteome</keyword>
<evidence type="ECO:0000259" key="1">
    <source>
        <dbReference type="SMART" id="SM00198"/>
    </source>
</evidence>
<dbReference type="PROSITE" id="PS01009">
    <property type="entry name" value="CRISP_1"/>
    <property type="match status" value="1"/>
</dbReference>